<feature type="transmembrane region" description="Helical" evidence="8">
    <location>
        <begin position="416"/>
        <end position="438"/>
    </location>
</feature>
<dbReference type="Proteomes" id="UP000410492">
    <property type="component" value="Unassembled WGS sequence"/>
</dbReference>
<reference evidence="10 11" key="1">
    <citation type="submission" date="2019-01" db="EMBL/GenBank/DDBJ databases">
        <authorList>
            <person name="Sayadi A."/>
        </authorList>
    </citation>
    <scope>NUCLEOTIDE SEQUENCE [LARGE SCALE GENOMIC DNA]</scope>
</reference>
<dbReference type="PRINTS" id="PR00171">
    <property type="entry name" value="SUGRTRNSPORT"/>
</dbReference>
<feature type="transmembrane region" description="Helical" evidence="8">
    <location>
        <begin position="111"/>
        <end position="132"/>
    </location>
</feature>
<evidence type="ECO:0000256" key="4">
    <source>
        <dbReference type="ARBA" id="ARBA00022989"/>
    </source>
</evidence>
<dbReference type="InterPro" id="IPR020846">
    <property type="entry name" value="MFS_dom"/>
</dbReference>
<dbReference type="PANTHER" id="PTHR48021">
    <property type="match status" value="1"/>
</dbReference>
<feature type="transmembrane region" description="Helical" evidence="8">
    <location>
        <begin position="171"/>
        <end position="189"/>
    </location>
</feature>
<evidence type="ECO:0000313" key="10">
    <source>
        <dbReference type="EMBL" id="VEN44660.1"/>
    </source>
</evidence>
<dbReference type="PROSITE" id="PS00217">
    <property type="entry name" value="SUGAR_TRANSPORT_2"/>
    <property type="match status" value="1"/>
</dbReference>
<feature type="transmembrane region" description="Helical" evidence="8">
    <location>
        <begin position="56"/>
        <end position="74"/>
    </location>
</feature>
<evidence type="ECO:0000256" key="3">
    <source>
        <dbReference type="ARBA" id="ARBA00022692"/>
    </source>
</evidence>
<dbReference type="InterPro" id="IPR005829">
    <property type="entry name" value="Sugar_transporter_CS"/>
</dbReference>
<dbReference type="FunFam" id="1.20.1250.20:FF:000055">
    <property type="entry name" value="Facilitated trehalose transporter Tret1-2 homolog"/>
    <property type="match status" value="1"/>
</dbReference>
<feature type="transmembrane region" description="Helical" evidence="8">
    <location>
        <begin position="86"/>
        <end position="105"/>
    </location>
</feature>
<accession>A0A653CC73</accession>
<dbReference type="Pfam" id="PF00083">
    <property type="entry name" value="Sugar_tr"/>
    <property type="match status" value="1"/>
</dbReference>
<dbReference type="SUPFAM" id="SSF103473">
    <property type="entry name" value="MFS general substrate transporter"/>
    <property type="match status" value="1"/>
</dbReference>
<dbReference type="PANTHER" id="PTHR48021:SF46">
    <property type="entry name" value="MAJOR FACILITATOR SUPERFAMILY (MFS) PROFILE DOMAIN-CONTAINING PROTEIN"/>
    <property type="match status" value="1"/>
</dbReference>
<feature type="domain" description="Major facilitator superfamily (MFS) profile" evidence="9">
    <location>
        <begin position="13"/>
        <end position="442"/>
    </location>
</feature>
<feature type="transmembrane region" description="Helical" evidence="8">
    <location>
        <begin position="387"/>
        <end position="410"/>
    </location>
</feature>
<feature type="transmembrane region" description="Helical" evidence="8">
    <location>
        <begin position="253"/>
        <end position="272"/>
    </location>
</feature>
<keyword evidence="5 8" id="KW-0472">Membrane</keyword>
<comment type="subcellular location">
    <subcellularLocation>
        <location evidence="1">Cell membrane</location>
        <topology evidence="1">Multi-pass membrane protein</topology>
    </subcellularLocation>
</comment>
<gene>
    <name evidence="10" type="ORF">CALMAC_LOCUS7372</name>
</gene>
<evidence type="ECO:0000256" key="7">
    <source>
        <dbReference type="ARBA" id="ARBA00024348"/>
    </source>
</evidence>
<keyword evidence="11" id="KW-1185">Reference proteome</keyword>
<feature type="transmembrane region" description="Helical" evidence="8">
    <location>
        <begin position="292"/>
        <end position="309"/>
    </location>
</feature>
<name>A0A653CC73_CALMS</name>
<dbReference type="PROSITE" id="PS50850">
    <property type="entry name" value="MFS"/>
    <property type="match status" value="1"/>
</dbReference>
<evidence type="ECO:0000259" key="9">
    <source>
        <dbReference type="PROSITE" id="PS50850"/>
    </source>
</evidence>
<dbReference type="GO" id="GO:0005886">
    <property type="term" value="C:plasma membrane"/>
    <property type="evidence" value="ECO:0007669"/>
    <property type="project" value="UniProtKB-SubCell"/>
</dbReference>
<evidence type="ECO:0000256" key="2">
    <source>
        <dbReference type="ARBA" id="ARBA00022475"/>
    </source>
</evidence>
<keyword evidence="6" id="KW-0325">Glycoprotein</keyword>
<evidence type="ECO:0000256" key="1">
    <source>
        <dbReference type="ARBA" id="ARBA00004651"/>
    </source>
</evidence>
<sequence>MKFMWEIGGRRKLQYMASLSATLCVLSSEMHFGWTSPSLPVLISGQYFFTISQDEASWLAVILLAGTVVGAFFAGSFANILGRKKMVLLTAVPLLIAWLMIALASNVKVLFAARFIAGMSSGLCFSTIPMYLGEVSEPDIRGMLSSLGPVCVVLGILLINIIGNYLPIDTAAYISSSFPIVLFLTFLWMPESPSYLLQQNQTEAAKRALVLLRGPTEGEKELYRLLEYMKTEPENKANICDLVRDKVNRKAAIVAYGLRTIQQLCGITVITFYCKTIFEDSKEILSPNISTILYFLVQLMCSFASTFVVDKIGRKPLLIISLVGASTALLVLTMFMYTDSHLQVDVTNLKYIPFACLMINVAFISIGVRVIPLLMMGEMFSARIKPLAVCVGAIYYSLIAMLVAKLYHVINELYGSYLPFLMFTLLGYLSILFVAFIVPETKGKNLEDIQRDLGGKASHNIANISIDAGTAEKEKDIVVNTKFGSLNLGFQSCDGSAGTTNADKT</sequence>
<dbReference type="InterPro" id="IPR036259">
    <property type="entry name" value="MFS_trans_sf"/>
</dbReference>
<comment type="similarity">
    <text evidence="7">Belongs to the major facilitator superfamily. Sugar transporter (TC 2.A.1.1) family. Trehalose transporter subfamily.</text>
</comment>
<proteinExistence type="inferred from homology"/>
<feature type="transmembrane region" description="Helical" evidence="8">
    <location>
        <begin position="316"/>
        <end position="337"/>
    </location>
</feature>
<dbReference type="AlphaFoldDB" id="A0A653CC73"/>
<dbReference type="InterPro" id="IPR005828">
    <property type="entry name" value="MFS_sugar_transport-like"/>
</dbReference>
<keyword evidence="3 8" id="KW-0812">Transmembrane</keyword>
<evidence type="ECO:0000313" key="11">
    <source>
        <dbReference type="Proteomes" id="UP000410492"/>
    </source>
</evidence>
<dbReference type="EMBL" id="CAACVG010007285">
    <property type="protein sequence ID" value="VEN44660.1"/>
    <property type="molecule type" value="Genomic_DNA"/>
</dbReference>
<keyword evidence="2" id="KW-1003">Cell membrane</keyword>
<evidence type="ECO:0000256" key="6">
    <source>
        <dbReference type="ARBA" id="ARBA00023180"/>
    </source>
</evidence>
<dbReference type="InterPro" id="IPR003663">
    <property type="entry name" value="Sugar/inositol_transpt"/>
</dbReference>
<evidence type="ECO:0000256" key="5">
    <source>
        <dbReference type="ARBA" id="ARBA00023136"/>
    </source>
</evidence>
<dbReference type="InterPro" id="IPR050549">
    <property type="entry name" value="MFS_Trehalose_Transporter"/>
</dbReference>
<dbReference type="Gene3D" id="1.20.1250.20">
    <property type="entry name" value="MFS general substrate transporter like domains"/>
    <property type="match status" value="1"/>
</dbReference>
<keyword evidence="4 8" id="KW-1133">Transmembrane helix</keyword>
<dbReference type="OrthoDB" id="6133115at2759"/>
<feature type="transmembrane region" description="Helical" evidence="8">
    <location>
        <begin position="144"/>
        <end position="165"/>
    </location>
</feature>
<protein>
    <recommendedName>
        <fullName evidence="9">Major facilitator superfamily (MFS) profile domain-containing protein</fullName>
    </recommendedName>
</protein>
<dbReference type="GO" id="GO:0022857">
    <property type="term" value="F:transmembrane transporter activity"/>
    <property type="evidence" value="ECO:0007669"/>
    <property type="project" value="InterPro"/>
</dbReference>
<feature type="transmembrane region" description="Helical" evidence="8">
    <location>
        <begin position="352"/>
        <end position="375"/>
    </location>
</feature>
<evidence type="ECO:0000256" key="8">
    <source>
        <dbReference type="SAM" id="Phobius"/>
    </source>
</evidence>
<organism evidence="10 11">
    <name type="scientific">Callosobruchus maculatus</name>
    <name type="common">Southern cowpea weevil</name>
    <name type="synonym">Pulse bruchid</name>
    <dbReference type="NCBI Taxonomy" id="64391"/>
    <lineage>
        <taxon>Eukaryota</taxon>
        <taxon>Metazoa</taxon>
        <taxon>Ecdysozoa</taxon>
        <taxon>Arthropoda</taxon>
        <taxon>Hexapoda</taxon>
        <taxon>Insecta</taxon>
        <taxon>Pterygota</taxon>
        <taxon>Neoptera</taxon>
        <taxon>Endopterygota</taxon>
        <taxon>Coleoptera</taxon>
        <taxon>Polyphaga</taxon>
        <taxon>Cucujiformia</taxon>
        <taxon>Chrysomeloidea</taxon>
        <taxon>Chrysomelidae</taxon>
        <taxon>Bruchinae</taxon>
        <taxon>Bruchini</taxon>
        <taxon>Callosobruchus</taxon>
    </lineage>
</organism>